<protein>
    <submittedName>
        <fullName evidence="4">Metallophosphoesterase</fullName>
    </submittedName>
</protein>
<dbReference type="InterPro" id="IPR004843">
    <property type="entry name" value="Calcineurin-like_PHP"/>
</dbReference>
<keyword evidence="5" id="KW-1185">Reference proteome</keyword>
<dbReference type="Proteomes" id="UP000623250">
    <property type="component" value="Unassembled WGS sequence"/>
</dbReference>
<dbReference type="AlphaFoldDB" id="A0A8I1GDH6"/>
<gene>
    <name evidence="4" type="ORF">JDN41_15925</name>
</gene>
<name>A0A8I1GDH6_9HYPH</name>
<dbReference type="PANTHER" id="PTHR31302">
    <property type="entry name" value="TRANSMEMBRANE PROTEIN WITH METALLOPHOSPHOESTERASE DOMAIN-RELATED"/>
    <property type="match status" value="1"/>
</dbReference>
<sequence>MRHMITRRSFLTLGAATVGSGLIGATNAFAMEPRYRLAVTGWDVAHPSWPASAAPLRIGVMTDIHAVEPWMSAHRIGDIAARLAAMKPDMIVLLGDYVNALRPRFVSRPVPVREWVAALGELSAPLGVHAVLGNHDWISGEASAIRRAFEKAGIDVLENRAVRLSHRNTPFWLAGVADQMVSPTNGIRDIEAALDAVTGDDPLILLTHEPDIFRVTPKRVALTLAGHTHGGQVYIPFVGRPGLPAQYSGKNADLAYGHIKQGGRHMVVSSGLGLSGLPVRFLVPPEIVMVTLRGLGTFGFNLPLTSEA</sequence>
<reference evidence="4 5" key="1">
    <citation type="submission" date="2020-12" db="EMBL/GenBank/DDBJ databases">
        <title>Revised draft genomes of Rhodomicrobium vannielii ATCC 17100 and Rhodomicrobium udaipurense JA643.</title>
        <authorList>
            <person name="Conners E.M."/>
            <person name="Davenport E.J."/>
            <person name="Bose A."/>
        </authorList>
    </citation>
    <scope>NUCLEOTIDE SEQUENCE [LARGE SCALE GENOMIC DNA]</scope>
    <source>
        <strain evidence="4 5">JA643</strain>
    </source>
</reference>
<keyword evidence="1" id="KW-0479">Metal-binding</keyword>
<dbReference type="InterPro" id="IPR029052">
    <property type="entry name" value="Metallo-depent_PP-like"/>
</dbReference>
<evidence type="ECO:0000313" key="4">
    <source>
        <dbReference type="EMBL" id="MBJ7545043.1"/>
    </source>
</evidence>
<dbReference type="Gene3D" id="3.60.21.10">
    <property type="match status" value="1"/>
</dbReference>
<dbReference type="EMBL" id="JAEMUK010000084">
    <property type="protein sequence ID" value="MBJ7545043.1"/>
    <property type="molecule type" value="Genomic_DNA"/>
</dbReference>
<evidence type="ECO:0000256" key="1">
    <source>
        <dbReference type="ARBA" id="ARBA00022723"/>
    </source>
</evidence>
<dbReference type="GO" id="GO:0009245">
    <property type="term" value="P:lipid A biosynthetic process"/>
    <property type="evidence" value="ECO:0007669"/>
    <property type="project" value="TreeGrafter"/>
</dbReference>
<evidence type="ECO:0000256" key="2">
    <source>
        <dbReference type="ARBA" id="ARBA00022801"/>
    </source>
</evidence>
<keyword evidence="2" id="KW-0378">Hydrolase</keyword>
<evidence type="ECO:0000313" key="5">
    <source>
        <dbReference type="Proteomes" id="UP000623250"/>
    </source>
</evidence>
<proteinExistence type="predicted"/>
<comment type="caution">
    <text evidence="4">The sequence shown here is derived from an EMBL/GenBank/DDBJ whole genome shotgun (WGS) entry which is preliminary data.</text>
</comment>
<accession>A0A8I1GDH6</accession>
<dbReference type="GO" id="GO:0046872">
    <property type="term" value="F:metal ion binding"/>
    <property type="evidence" value="ECO:0007669"/>
    <property type="project" value="UniProtKB-KW"/>
</dbReference>
<dbReference type="CDD" id="cd07385">
    <property type="entry name" value="MPP_YkuE_C"/>
    <property type="match status" value="1"/>
</dbReference>
<organism evidence="4 5">
    <name type="scientific">Rhodomicrobium udaipurense</name>
    <dbReference type="NCBI Taxonomy" id="1202716"/>
    <lineage>
        <taxon>Bacteria</taxon>
        <taxon>Pseudomonadati</taxon>
        <taxon>Pseudomonadota</taxon>
        <taxon>Alphaproteobacteria</taxon>
        <taxon>Hyphomicrobiales</taxon>
        <taxon>Hyphomicrobiaceae</taxon>
        <taxon>Rhodomicrobium</taxon>
    </lineage>
</organism>
<feature type="domain" description="Calcineurin-like phosphoesterase" evidence="3">
    <location>
        <begin position="56"/>
        <end position="230"/>
    </location>
</feature>
<dbReference type="GO" id="GO:0016020">
    <property type="term" value="C:membrane"/>
    <property type="evidence" value="ECO:0007669"/>
    <property type="project" value="GOC"/>
</dbReference>
<dbReference type="SUPFAM" id="SSF56300">
    <property type="entry name" value="Metallo-dependent phosphatases"/>
    <property type="match status" value="1"/>
</dbReference>
<dbReference type="InterPro" id="IPR051158">
    <property type="entry name" value="Metallophosphoesterase_sf"/>
</dbReference>
<dbReference type="PANTHER" id="PTHR31302:SF31">
    <property type="entry name" value="PHOSPHODIESTERASE YAEI"/>
    <property type="match status" value="1"/>
</dbReference>
<dbReference type="GO" id="GO:0008758">
    <property type="term" value="F:UDP-2,3-diacylglucosamine hydrolase activity"/>
    <property type="evidence" value="ECO:0007669"/>
    <property type="project" value="TreeGrafter"/>
</dbReference>
<evidence type="ECO:0000259" key="3">
    <source>
        <dbReference type="Pfam" id="PF00149"/>
    </source>
</evidence>
<dbReference type="Pfam" id="PF00149">
    <property type="entry name" value="Metallophos"/>
    <property type="match status" value="1"/>
</dbReference>
<dbReference type="PROSITE" id="PS51318">
    <property type="entry name" value="TAT"/>
    <property type="match status" value="1"/>
</dbReference>
<dbReference type="InterPro" id="IPR006311">
    <property type="entry name" value="TAT_signal"/>
</dbReference>